<protein>
    <recommendedName>
        <fullName evidence="6">ZU5 domain-containing protein</fullName>
    </recommendedName>
</protein>
<feature type="region of interest" description="Disordered" evidence="3">
    <location>
        <begin position="719"/>
        <end position="800"/>
    </location>
</feature>
<dbReference type="GeneID" id="100632806"/>
<dbReference type="PANTHER" id="PTHR46228">
    <property type="entry name" value="KELCH DOMAIN-CONTAINING PROTEIN"/>
    <property type="match status" value="1"/>
</dbReference>
<feature type="compositionally biased region" description="Gly residues" evidence="3">
    <location>
        <begin position="735"/>
        <end position="749"/>
    </location>
</feature>
<keyword evidence="5" id="KW-1185">Reference proteome</keyword>
<name>A0AAN0JIH9_AMPQE</name>
<keyword evidence="2" id="KW-0677">Repeat</keyword>
<organism evidence="4 5">
    <name type="scientific">Amphimedon queenslandica</name>
    <name type="common">Sponge</name>
    <dbReference type="NCBI Taxonomy" id="400682"/>
    <lineage>
        <taxon>Eukaryota</taxon>
        <taxon>Metazoa</taxon>
        <taxon>Porifera</taxon>
        <taxon>Demospongiae</taxon>
        <taxon>Heteroscleromorpha</taxon>
        <taxon>Haplosclerida</taxon>
        <taxon>Niphatidae</taxon>
        <taxon>Amphimedon</taxon>
    </lineage>
</organism>
<feature type="compositionally biased region" description="Low complexity" evidence="3">
    <location>
        <begin position="495"/>
        <end position="504"/>
    </location>
</feature>
<dbReference type="EnsemblMetazoa" id="XM_020001261.1">
    <property type="protein sequence ID" value="XP_019856820.1"/>
    <property type="gene ID" value="LOC100632806"/>
</dbReference>
<accession>A0AAN0JIH9</accession>
<dbReference type="Gene3D" id="2.120.10.80">
    <property type="entry name" value="Kelch-type beta propeller"/>
    <property type="match status" value="2"/>
</dbReference>
<feature type="compositionally biased region" description="Basic and acidic residues" evidence="3">
    <location>
        <begin position="719"/>
        <end position="734"/>
    </location>
</feature>
<reference evidence="5" key="1">
    <citation type="journal article" date="2010" name="Nature">
        <title>The Amphimedon queenslandica genome and the evolution of animal complexity.</title>
        <authorList>
            <person name="Srivastava M."/>
            <person name="Simakov O."/>
            <person name="Chapman J."/>
            <person name="Fahey B."/>
            <person name="Gauthier M.E."/>
            <person name="Mitros T."/>
            <person name="Richards G.S."/>
            <person name="Conaco C."/>
            <person name="Dacre M."/>
            <person name="Hellsten U."/>
            <person name="Larroux C."/>
            <person name="Putnam N.H."/>
            <person name="Stanke M."/>
            <person name="Adamska M."/>
            <person name="Darling A."/>
            <person name="Degnan S.M."/>
            <person name="Oakley T.H."/>
            <person name="Plachetzki D.C."/>
            <person name="Zhai Y."/>
            <person name="Adamski M."/>
            <person name="Calcino A."/>
            <person name="Cummins S.F."/>
            <person name="Goodstein D.M."/>
            <person name="Harris C."/>
            <person name="Jackson D.J."/>
            <person name="Leys S.P."/>
            <person name="Shu S."/>
            <person name="Woodcroft B.J."/>
            <person name="Vervoort M."/>
            <person name="Kosik K.S."/>
            <person name="Manning G."/>
            <person name="Degnan B.M."/>
            <person name="Rokhsar D.S."/>
        </authorList>
    </citation>
    <scope>NUCLEOTIDE SEQUENCE [LARGE SCALE GENOMIC DNA]</scope>
</reference>
<reference evidence="4" key="2">
    <citation type="submission" date="2024-06" db="UniProtKB">
        <authorList>
            <consortium name="EnsemblMetazoa"/>
        </authorList>
    </citation>
    <scope>IDENTIFICATION</scope>
</reference>
<evidence type="ECO:0000256" key="1">
    <source>
        <dbReference type="ARBA" id="ARBA00022441"/>
    </source>
</evidence>
<proteinExistence type="predicted"/>
<dbReference type="PANTHER" id="PTHR46228:SF2">
    <property type="entry name" value="KELCH REPEAT PROTEIN (AFU_ORTHOLOGUE AFUA_4G14350)"/>
    <property type="match status" value="1"/>
</dbReference>
<dbReference type="Proteomes" id="UP000007879">
    <property type="component" value="Unassembled WGS sequence"/>
</dbReference>
<keyword evidence="1" id="KW-0880">Kelch repeat</keyword>
<dbReference type="AlphaFoldDB" id="A0AAN0JIH9"/>
<feature type="region of interest" description="Disordered" evidence="3">
    <location>
        <begin position="951"/>
        <end position="977"/>
    </location>
</feature>
<evidence type="ECO:0008006" key="6">
    <source>
        <dbReference type="Google" id="ProtNLM"/>
    </source>
</evidence>
<evidence type="ECO:0000256" key="3">
    <source>
        <dbReference type="SAM" id="MobiDB-lite"/>
    </source>
</evidence>
<dbReference type="RefSeq" id="XP_019856820.1">
    <property type="nucleotide sequence ID" value="XM_020001261.1"/>
</dbReference>
<sequence length="1085" mass="120644">MSKGIYQLGGISNHSAPVVGESMFLWGGGRPDLPRVHDSPQKRKLLSTINRLEFRTGHWSSHVTRGTSPPLGAVGYFCTTRNNEIFFFGGDCGHDLCFHNDVNSFNSLTYEWSNIIPTSDAVMKRSEGGMVCMESMGTEYLFMIGGNGSTPTTYQSQYQYIQIVNGCIRTNEQNLLNLSTRQWIIPTISGQCCPPTAGFAIQKITNNKAVMFGGAVPRDDGYDILVNTVYKCQLKSDTTIHWESVKGPVVPASVQWPVERRYHAITSIISDSPTLVMIGGEGNDDQLVNDSWLLNTSQYQWSKIVLPESVTGRQSHSLSSIMMSPDCVWLVVVGGEGTAEWKDVGKGYKQSYSKNITDPNITMLIELHVVLREGEWRVSEVLDSTGLTTEAYQDKYQLLLKKRQWWQNQFIVYPTEREVKLQNYVESLQQELRVSEGNKTSLQEALLEASQQEKTRVEGVKETKLSSTKEEVSTGPTDVYKDNDDLKGEEEEQQTTDTKQTSSQEENEKLKSQLSDKNMLIAKLIKKESQLKEELQSMKDTTTAEKTVTEISSIGIQFDYIVPSMDNLECLSDVNIASKKLFLIQGDRPQLLNWERYGLRIGVSGGSLSSIETAEVAVVALVGGQFVFPKNTVLISAVYAVSVSRSLFKPLHLEIQHCVNITREAQTKYLSFFIAPVSTPSLPYQFTLVEGGEFSVGERYGSINREKFCLVGIGGSLTNEREGEGGEREDDDHNGGGQEEGELQGGGGSGHEDEGKEDDDKEKDESDQHGAGVQEKQDHRVEDKGQEQVEKEGDIVKQKGSTGIAESMSYAGVTYYEEKGVEDSVTFIAAKNLNALLEYVNDYHSKAEMGQNVYYRFGESSKYIELKLNEKQEEPFTGWKIKPHMKPCRLYKEDIDNFGKEDYPLPPTCIISVYGSPAPGTEAMLHYAIPIEGVVHPVTIFIHRSLRNTPHPSSASATTAVQTGAQASPSVSTDQQVQQPSFDPELSVEAFRKQFGTLSKLLSVSSNRLTVAPELFSEGLVTFDCYKNATEGSSKTEEEKSTGLMISLMSTISTQPELLTELINVLNRIEPFKLIATKLVEASYR</sequence>
<dbReference type="Pfam" id="PF24681">
    <property type="entry name" value="Kelch_KLHDC2_KLHL20_DRC7"/>
    <property type="match status" value="1"/>
</dbReference>
<evidence type="ECO:0000313" key="5">
    <source>
        <dbReference type="Proteomes" id="UP000007879"/>
    </source>
</evidence>
<evidence type="ECO:0000256" key="2">
    <source>
        <dbReference type="ARBA" id="ARBA00022737"/>
    </source>
</evidence>
<dbReference type="InterPro" id="IPR015915">
    <property type="entry name" value="Kelch-typ_b-propeller"/>
</dbReference>
<feature type="region of interest" description="Disordered" evidence="3">
    <location>
        <begin position="450"/>
        <end position="512"/>
    </location>
</feature>
<evidence type="ECO:0000313" key="4">
    <source>
        <dbReference type="EnsemblMetazoa" id="XP_019856820.1"/>
    </source>
</evidence>
<feature type="compositionally biased region" description="Basic and acidic residues" evidence="3">
    <location>
        <begin position="451"/>
        <end position="472"/>
    </location>
</feature>
<dbReference type="KEGG" id="aqu:100632806"/>
<dbReference type="SUPFAM" id="SSF117281">
    <property type="entry name" value="Kelch motif"/>
    <property type="match status" value="1"/>
</dbReference>
<feature type="compositionally biased region" description="Basic and acidic residues" evidence="3">
    <location>
        <begin position="775"/>
        <end position="797"/>
    </location>
</feature>